<proteinExistence type="predicted"/>
<dbReference type="RefSeq" id="WP_167916365.1">
    <property type="nucleotide sequence ID" value="NZ_JAAVJS010000001.1"/>
</dbReference>
<dbReference type="EMBL" id="JAAVJS010000001">
    <property type="protein sequence ID" value="NJX14114.1"/>
    <property type="molecule type" value="Genomic_DNA"/>
</dbReference>
<dbReference type="PANTHER" id="PTHR40469">
    <property type="entry name" value="SECRETED GLYCOSYL HYDROLASE"/>
    <property type="match status" value="1"/>
</dbReference>
<dbReference type="InterPro" id="IPR029010">
    <property type="entry name" value="ThuA-like"/>
</dbReference>
<sequence length="237" mass="27249">MKHLLIIIYLLLLCASCKVQEQVLVFTKTEGFRHKSIETGVSAIQKLGKENHFKVTHTEDSNIFSTEGLKDFDAIIFLSTTGNVFSGAQEQAFKTYINNGGSFMGVHSATNTEYHWPWYGKLVGAYFLDHPKHCEAHVHVQDGTHRSTQHLKSPWVLYDEWYNYRDMSPDLKVLLTVDESSYAGGKHGDYHPIAWYREYDGGRMFYTGLGHTIEIYSNPEFKQHLLGGIFYCLKRKK</sequence>
<dbReference type="Pfam" id="PF06283">
    <property type="entry name" value="ThuA"/>
    <property type="match status" value="1"/>
</dbReference>
<gene>
    <name evidence="3" type="ORF">HC176_01255</name>
</gene>
<dbReference type="SUPFAM" id="SSF52317">
    <property type="entry name" value="Class I glutamine amidotransferase-like"/>
    <property type="match status" value="1"/>
</dbReference>
<protein>
    <submittedName>
        <fullName evidence="3">ThuA domain-containing protein</fullName>
    </submittedName>
</protein>
<accession>A0ABX1DAH6</accession>
<comment type="caution">
    <text evidence="3">The sequence shown here is derived from an EMBL/GenBank/DDBJ whole genome shotgun (WGS) entry which is preliminary data.</text>
</comment>
<evidence type="ECO:0000313" key="3">
    <source>
        <dbReference type="EMBL" id="NJX14114.1"/>
    </source>
</evidence>
<reference evidence="3 4" key="1">
    <citation type="submission" date="2020-03" db="EMBL/GenBank/DDBJ databases">
        <title>Tamlana sp. nov, isolated from XXX.</title>
        <authorList>
            <person name="Cao W.R."/>
        </authorList>
    </citation>
    <scope>NUCLEOTIDE SEQUENCE [LARGE SCALE GENOMIC DNA]</scope>
    <source>
        <strain evidence="3 4">HST1-43</strain>
    </source>
</reference>
<name>A0ABX1DAH6_9FLAO</name>
<evidence type="ECO:0000313" key="4">
    <source>
        <dbReference type="Proteomes" id="UP000760545"/>
    </source>
</evidence>
<keyword evidence="4" id="KW-1185">Reference proteome</keyword>
<evidence type="ECO:0000256" key="1">
    <source>
        <dbReference type="SAM" id="SignalP"/>
    </source>
</evidence>
<evidence type="ECO:0000259" key="2">
    <source>
        <dbReference type="Pfam" id="PF06283"/>
    </source>
</evidence>
<dbReference type="InterPro" id="IPR029062">
    <property type="entry name" value="Class_I_gatase-like"/>
</dbReference>
<feature type="domain" description="ThuA-like" evidence="2">
    <location>
        <begin position="22"/>
        <end position="231"/>
    </location>
</feature>
<dbReference type="Gene3D" id="3.40.50.880">
    <property type="match status" value="1"/>
</dbReference>
<feature type="chain" id="PRO_5046600222" evidence="1">
    <location>
        <begin position="22"/>
        <end position="237"/>
    </location>
</feature>
<keyword evidence="1" id="KW-0732">Signal</keyword>
<dbReference type="Proteomes" id="UP000760545">
    <property type="component" value="Unassembled WGS sequence"/>
</dbReference>
<dbReference type="PANTHER" id="PTHR40469:SF2">
    <property type="entry name" value="GALACTOSE-BINDING DOMAIN-LIKE SUPERFAMILY PROTEIN"/>
    <property type="match status" value="1"/>
</dbReference>
<organism evidence="3 4">
    <name type="scientific">Tamlana crocina</name>
    <dbReference type="NCBI Taxonomy" id="393006"/>
    <lineage>
        <taxon>Bacteria</taxon>
        <taxon>Pseudomonadati</taxon>
        <taxon>Bacteroidota</taxon>
        <taxon>Flavobacteriia</taxon>
        <taxon>Flavobacteriales</taxon>
        <taxon>Flavobacteriaceae</taxon>
        <taxon>Tamlana</taxon>
    </lineage>
</organism>
<feature type="signal peptide" evidence="1">
    <location>
        <begin position="1"/>
        <end position="21"/>
    </location>
</feature>